<dbReference type="SUPFAM" id="SSF52151">
    <property type="entry name" value="FabD/lysophospholipase-like"/>
    <property type="match status" value="1"/>
</dbReference>
<name>A0A6P5YUI4_DURZI</name>
<dbReference type="PANTHER" id="PTHR32176">
    <property type="entry name" value="XYLOSE ISOMERASE"/>
    <property type="match status" value="1"/>
</dbReference>
<dbReference type="KEGG" id="dzi:111294620"/>
<evidence type="ECO:0000256" key="1">
    <source>
        <dbReference type="ARBA" id="ARBA00010240"/>
    </source>
</evidence>
<dbReference type="Gene3D" id="3.40.1090.10">
    <property type="entry name" value="Cytosolic phospholipase A2 catalytic domain"/>
    <property type="match status" value="1"/>
</dbReference>
<evidence type="ECO:0000256" key="4">
    <source>
        <dbReference type="PROSITE-ProRule" id="PRU01161"/>
    </source>
</evidence>
<gene>
    <name evidence="8" type="primary">LOC111294620</name>
</gene>
<dbReference type="GeneID" id="111294620"/>
<evidence type="ECO:0000313" key="8">
    <source>
        <dbReference type="RefSeq" id="XP_022743776.1"/>
    </source>
</evidence>
<feature type="short sequence motif" description="GXSXG" evidence="4">
    <location>
        <begin position="53"/>
        <end position="57"/>
    </location>
</feature>
<dbReference type="Proteomes" id="UP000515121">
    <property type="component" value="Unplaced"/>
</dbReference>
<comment type="domain">
    <text evidence="5">The nitrogen atoms of the two glycine residues in the GGXR motif define the oxyanion hole, and stabilize the oxyanion that forms during the nucleophilic attack by the catalytic serine during substrate cleavage.</text>
</comment>
<dbReference type="PANTHER" id="PTHR32176:SF116">
    <property type="entry name" value="PATATIN"/>
    <property type="match status" value="1"/>
</dbReference>
<reference evidence="8" key="1">
    <citation type="submission" date="2025-08" db="UniProtKB">
        <authorList>
            <consortium name="RefSeq"/>
        </authorList>
    </citation>
    <scope>IDENTIFICATION</scope>
    <source>
        <tissue evidence="8">Fruit stalk</tissue>
    </source>
</reference>
<feature type="short sequence motif" description="GXGXXG" evidence="4">
    <location>
        <begin position="15"/>
        <end position="20"/>
    </location>
</feature>
<sequence length="385" mass="42592">MATDGKLVTILSIDGGGVRGIIPATILAFLEIQLQKLDGEKARIADYFDFIAGTSTGGLVTAMLTSPNDENQPMFTAKEIIKFYHEHCPHIFPFEEFHTYAMVPKYNGEKLQEIIRNLLEQTSLRQTLTNVIIPSYDIKLLQPIVFSTLKARRNDLEDAQLADICISTSAAPYYLPPHKFEVKSRTFNMVDGGVAANNPEKYCIFKNTLLAISEVAKEKNLEGKAECSNNMDRSKLLVLSLGTGSSKRHNELKVGSKSCGLIHWVVGPNGSTPISDVLLTAMDDMVDIYLSAFFQGPSFKDNYLRIQTDSLKSSEITLDNSNKENLENLEKIGNALLKAPVSKVSLATGLLEPVRGEDHTNEAALIEFAKRLTAERKCRQAKCSN</sequence>
<feature type="domain" description="PNPLA" evidence="6">
    <location>
        <begin position="11"/>
        <end position="204"/>
    </location>
</feature>
<proteinExistence type="inferred from homology"/>
<keyword evidence="4 5" id="KW-0378">Hydrolase</keyword>
<dbReference type="Pfam" id="PF01734">
    <property type="entry name" value="Patatin"/>
    <property type="match status" value="1"/>
</dbReference>
<dbReference type="InterPro" id="IPR016035">
    <property type="entry name" value="Acyl_Trfase/lysoPLipase"/>
</dbReference>
<dbReference type="PROSITE" id="PS51635">
    <property type="entry name" value="PNPLA"/>
    <property type="match status" value="1"/>
</dbReference>
<organism evidence="7 8">
    <name type="scientific">Durio zibethinus</name>
    <name type="common">Durian</name>
    <dbReference type="NCBI Taxonomy" id="66656"/>
    <lineage>
        <taxon>Eukaryota</taxon>
        <taxon>Viridiplantae</taxon>
        <taxon>Streptophyta</taxon>
        <taxon>Embryophyta</taxon>
        <taxon>Tracheophyta</taxon>
        <taxon>Spermatophyta</taxon>
        <taxon>Magnoliopsida</taxon>
        <taxon>eudicotyledons</taxon>
        <taxon>Gunneridae</taxon>
        <taxon>Pentapetalae</taxon>
        <taxon>rosids</taxon>
        <taxon>malvids</taxon>
        <taxon>Malvales</taxon>
        <taxon>Malvaceae</taxon>
        <taxon>Helicteroideae</taxon>
        <taxon>Durio</taxon>
    </lineage>
</organism>
<dbReference type="GO" id="GO:0016042">
    <property type="term" value="P:lipid catabolic process"/>
    <property type="evidence" value="ECO:0007669"/>
    <property type="project" value="UniProtKB-UniRule"/>
</dbReference>
<keyword evidence="7" id="KW-1185">Reference proteome</keyword>
<feature type="active site" description="Proton acceptor" evidence="4">
    <location>
        <position position="191"/>
    </location>
</feature>
<dbReference type="RefSeq" id="XP_022743776.1">
    <property type="nucleotide sequence ID" value="XM_022888041.1"/>
</dbReference>
<dbReference type="GO" id="GO:0047372">
    <property type="term" value="F:monoacylglycerol lipase activity"/>
    <property type="evidence" value="ECO:0007669"/>
    <property type="project" value="TreeGrafter"/>
</dbReference>
<dbReference type="InterPro" id="IPR002641">
    <property type="entry name" value="PNPLA_dom"/>
</dbReference>
<feature type="short sequence motif" description="DGA/G" evidence="4">
    <location>
        <begin position="191"/>
        <end position="193"/>
    </location>
</feature>
<keyword evidence="3 4" id="KW-0443">Lipid metabolism</keyword>
<comment type="similarity">
    <text evidence="1 5">Belongs to the patatin family.</text>
</comment>
<dbReference type="EC" id="3.1.1.-" evidence="5"/>
<evidence type="ECO:0000256" key="5">
    <source>
        <dbReference type="RuleBase" id="RU361262"/>
    </source>
</evidence>
<protein>
    <recommendedName>
        <fullName evidence="5">Patatin</fullName>
        <ecNumber evidence="5">3.1.1.-</ecNumber>
    </recommendedName>
</protein>
<dbReference type="GO" id="GO:0004620">
    <property type="term" value="F:phospholipase activity"/>
    <property type="evidence" value="ECO:0007669"/>
    <property type="project" value="TreeGrafter"/>
</dbReference>
<keyword evidence="2 4" id="KW-0442">Lipid degradation</keyword>
<evidence type="ECO:0000259" key="6">
    <source>
        <dbReference type="PROSITE" id="PS51635"/>
    </source>
</evidence>
<accession>A0A6P5YUI4</accession>
<evidence type="ECO:0000256" key="3">
    <source>
        <dbReference type="ARBA" id="ARBA00023098"/>
    </source>
</evidence>
<comment type="function">
    <text evidence="5">Lipolytic acyl hydrolase (LAH).</text>
</comment>
<evidence type="ECO:0000313" key="7">
    <source>
        <dbReference type="Proteomes" id="UP000515121"/>
    </source>
</evidence>
<evidence type="ECO:0000256" key="2">
    <source>
        <dbReference type="ARBA" id="ARBA00022963"/>
    </source>
</evidence>
<dbReference type="AlphaFoldDB" id="A0A6P5YUI4"/>
<feature type="active site" description="Nucleophile" evidence="4">
    <location>
        <position position="55"/>
    </location>
</feature>
<dbReference type="OrthoDB" id="1658288at2759"/>